<evidence type="ECO:0000256" key="2">
    <source>
        <dbReference type="ARBA" id="ARBA00022801"/>
    </source>
</evidence>
<reference evidence="7 8" key="1">
    <citation type="submission" date="2019-09" db="EMBL/GenBank/DDBJ databases">
        <title>Phylogenetic characterization of a novel taxon of the genus Bifidobacterium: Bifidobacterium choloepi sp. nov.</title>
        <authorList>
            <person name="Modesto M."/>
            <person name="Satti M."/>
        </authorList>
    </citation>
    <scope>NUCLEOTIDE SEQUENCE [LARGE SCALE GENOMIC DNA]</scope>
    <source>
        <strain evidence="7 8">BRDM6</strain>
    </source>
</reference>
<evidence type="ECO:0000259" key="4">
    <source>
        <dbReference type="Pfam" id="PF00703"/>
    </source>
</evidence>
<dbReference type="InterPro" id="IPR013783">
    <property type="entry name" value="Ig-like_fold"/>
</dbReference>
<dbReference type="PANTHER" id="PTHR42732">
    <property type="entry name" value="BETA-GALACTOSIDASE"/>
    <property type="match status" value="1"/>
</dbReference>
<evidence type="ECO:0000313" key="8">
    <source>
        <dbReference type="Proteomes" id="UP000469292"/>
    </source>
</evidence>
<dbReference type="InterPro" id="IPR006104">
    <property type="entry name" value="Glyco_hydro_2_N"/>
</dbReference>
<evidence type="ECO:0000313" key="7">
    <source>
        <dbReference type="EMBL" id="NEG69588.1"/>
    </source>
</evidence>
<feature type="domain" description="Glycoside hydrolase family 2 catalytic" evidence="5">
    <location>
        <begin position="316"/>
        <end position="543"/>
    </location>
</feature>
<comment type="caution">
    <text evidence="7">The sequence shown here is derived from an EMBL/GenBank/DDBJ whole genome shotgun (WGS) entry which is preliminary data.</text>
</comment>
<gene>
    <name evidence="7" type="ORF">F6S87_02920</name>
</gene>
<accession>A0A6I5MYA8</accession>
<comment type="similarity">
    <text evidence="1">Belongs to the glycosyl hydrolase 2 family.</text>
</comment>
<dbReference type="GO" id="GO:0004553">
    <property type="term" value="F:hydrolase activity, hydrolyzing O-glycosyl compounds"/>
    <property type="evidence" value="ECO:0007669"/>
    <property type="project" value="InterPro"/>
</dbReference>
<dbReference type="Gene3D" id="2.60.40.10">
    <property type="entry name" value="Immunoglobulins"/>
    <property type="match status" value="1"/>
</dbReference>
<feature type="domain" description="Glycosyl hydrolases family 2 sugar binding" evidence="6">
    <location>
        <begin position="26"/>
        <end position="151"/>
    </location>
</feature>
<keyword evidence="2 7" id="KW-0378">Hydrolase</keyword>
<dbReference type="AlphaFoldDB" id="A0A6I5MYA8"/>
<dbReference type="Pfam" id="PF00703">
    <property type="entry name" value="Glyco_hydro_2"/>
    <property type="match status" value="1"/>
</dbReference>
<dbReference type="Pfam" id="PF02837">
    <property type="entry name" value="Glyco_hydro_2_N"/>
    <property type="match status" value="1"/>
</dbReference>
<dbReference type="InterPro" id="IPR017853">
    <property type="entry name" value="GH"/>
</dbReference>
<dbReference type="InterPro" id="IPR036156">
    <property type="entry name" value="Beta-gal/glucu_dom_sf"/>
</dbReference>
<keyword evidence="3" id="KW-0326">Glycosidase</keyword>
<dbReference type="InterPro" id="IPR006103">
    <property type="entry name" value="Glyco_hydro_2_cat"/>
</dbReference>
<dbReference type="SUPFAM" id="SSF49785">
    <property type="entry name" value="Galactose-binding domain-like"/>
    <property type="match status" value="1"/>
</dbReference>
<dbReference type="InterPro" id="IPR051913">
    <property type="entry name" value="GH2_Domain-Containing"/>
</dbReference>
<dbReference type="InterPro" id="IPR008979">
    <property type="entry name" value="Galactose-bd-like_sf"/>
</dbReference>
<keyword evidence="8" id="KW-1185">Reference proteome</keyword>
<sequence>MPKLSKEIEDRLRYPNPQCIRTNWVDLDGEWEFYLPPSSSPVPDGAGNNALFDDPATLAAVNSVEFPEFDRTITVPYSYTFPKSGVKEPAYHPVVWYRRGFALDPRPARRYMLHFEAVDYACDVWINGHHVGSHRGGMTPFMFDITPYLAARDGDDSSATVSNEIVVKAVDFNRPDQPLGKQSWKDTNFACWYTRTIGIWQSVWIEEVGATYLADFVMTPHVADSKLSVDAELDDLKNASLRYRVTFHGEPVADGAVSFTGGRARFDIPMQDWHADTGIRTWSPETPDLYDIDFDVVVDGETVDSVSSYFGMRDISVDDGLVFLNDQKYYMKLLLNQGYYHDGGLTGTAAEVAGDIEKMKAMGFNGNRIHQKLESHRALYLCDALGFIAWAEFPSGYEFGPTLVGNIERELPAYLAKHVNHPAVFAYVLMNESWGVFDIVHSKRQQDFVNSLYWQAKAYDPSRLVIGNDGYEQVMTDVCTLHDYNADADDLLKTYEGREQEVKDGAPSPMSGRRACCPGYRHLDVPLMITEYGGVAYETDGHQSDSWGYGDRIATPDEVVAQIRALTKAVMDIDYCVGFCYTQTTDVEQEVNGLLDHAHDYKFDPQEIRKIMLSGQTYGYVKV</sequence>
<name>A0A6I5MYA8_9BIFI</name>
<dbReference type="Gene3D" id="3.20.20.80">
    <property type="entry name" value="Glycosidases"/>
    <property type="match status" value="1"/>
</dbReference>
<dbReference type="SUPFAM" id="SSF49303">
    <property type="entry name" value="beta-Galactosidase/glucuronidase domain"/>
    <property type="match status" value="1"/>
</dbReference>
<evidence type="ECO:0000256" key="3">
    <source>
        <dbReference type="ARBA" id="ARBA00023295"/>
    </source>
</evidence>
<feature type="domain" description="Glycoside hydrolase family 2 immunoglobulin-like beta-sandwich" evidence="4">
    <location>
        <begin position="211"/>
        <end position="313"/>
    </location>
</feature>
<dbReference type="Proteomes" id="UP000469292">
    <property type="component" value="Unassembled WGS sequence"/>
</dbReference>
<dbReference type="PANTHER" id="PTHR42732:SF3">
    <property type="entry name" value="HYDROLASE"/>
    <property type="match status" value="1"/>
</dbReference>
<dbReference type="InterPro" id="IPR006102">
    <property type="entry name" value="Ig-like_GH2"/>
</dbReference>
<protein>
    <submittedName>
        <fullName evidence="7">Glycoside hydrolase family 2</fullName>
    </submittedName>
</protein>
<dbReference type="Gene3D" id="2.60.120.260">
    <property type="entry name" value="Galactose-binding domain-like"/>
    <property type="match status" value="1"/>
</dbReference>
<dbReference type="GO" id="GO:0005975">
    <property type="term" value="P:carbohydrate metabolic process"/>
    <property type="evidence" value="ECO:0007669"/>
    <property type="project" value="InterPro"/>
</dbReference>
<evidence type="ECO:0000259" key="6">
    <source>
        <dbReference type="Pfam" id="PF02837"/>
    </source>
</evidence>
<organism evidence="7 8">
    <name type="scientific">Bifidobacterium choloepi</name>
    <dbReference type="NCBI Taxonomy" id="2614131"/>
    <lineage>
        <taxon>Bacteria</taxon>
        <taxon>Bacillati</taxon>
        <taxon>Actinomycetota</taxon>
        <taxon>Actinomycetes</taxon>
        <taxon>Bifidobacteriales</taxon>
        <taxon>Bifidobacteriaceae</taxon>
        <taxon>Bifidobacterium</taxon>
    </lineage>
</organism>
<dbReference type="Pfam" id="PF02836">
    <property type="entry name" value="Glyco_hydro_2_C"/>
    <property type="match status" value="1"/>
</dbReference>
<evidence type="ECO:0000256" key="1">
    <source>
        <dbReference type="ARBA" id="ARBA00007401"/>
    </source>
</evidence>
<proteinExistence type="inferred from homology"/>
<evidence type="ECO:0000259" key="5">
    <source>
        <dbReference type="Pfam" id="PF02836"/>
    </source>
</evidence>
<dbReference type="SUPFAM" id="SSF51445">
    <property type="entry name" value="(Trans)glycosidases"/>
    <property type="match status" value="1"/>
</dbReference>
<dbReference type="EMBL" id="VYSG01000001">
    <property type="protein sequence ID" value="NEG69588.1"/>
    <property type="molecule type" value="Genomic_DNA"/>
</dbReference>